<dbReference type="OrthoDB" id="1748655at2759"/>
<feature type="domain" description="RRM" evidence="5">
    <location>
        <begin position="77"/>
        <end position="151"/>
    </location>
</feature>
<feature type="compositionally biased region" description="Basic and acidic residues" evidence="3">
    <location>
        <begin position="306"/>
        <end position="320"/>
    </location>
</feature>
<sequence>MKGKTFGLTEFLADGASGPGAGQTVITRKSTNWADDVENEDEFHDMGRKEKVILPTAPRATRSPDIDDEKVPKAPPFLAYISNLSYDVEESDISNFFGNLEVTNIRLPRDERKPKGFGYVEFGSRGSLISALTMVDTTVKSRRMRIEVAENSDSDRRGRGGRDRGEMNRDRPDGPDRTMGDWRSRPREEPLSEPDGERGFGRERDSGYDRRGMTRRDFGSGGFRDSERFRDNYSDRDRGYDNRDSYGDRGRFGGDRDGYGDRDRFPNRRGGDRDRDFGSRSGFVPRRTYGPGSDYEKEGGGAGGFRGRDDRPPEKAEPRSRPRLILQPRSKPEEPAAPQASIFGGAKPVDTAAREKEIEERLEKEKGEVLRLPARDTRSDDNSRREERVPRPNCQLRGAQSHERSKSGSDNGDRDEDGPAEKPSTPRRMEPAPPPKENVWVRRSQQNQGHHNDEPAEGNGHLSPHSDRSDHEQEHRGNRRNSPWRHQIQGSESPHGYRDGERRMQNTRGTPHKQYDRDERGGRGNSSRGGGGGGGSVRGGEKQKGGRGEGKPPADREHKRDAAPQDELGRMPKYREQETPLFYTLDQGHENYWLHCFVTAVLINTVVYSLFTHWIKVMRTTGFILCDCCLLDSVSSPVENFAGSNMYASLPDEEDQSNEAD</sequence>
<comment type="caution">
    <text evidence="6">The sequence shown here is derived from an EMBL/GenBank/DDBJ whole genome shotgun (WGS) entry which is preliminary data.</text>
</comment>
<dbReference type="Gene3D" id="3.30.70.330">
    <property type="match status" value="1"/>
</dbReference>
<keyword evidence="4" id="KW-0472">Membrane</keyword>
<evidence type="ECO:0000313" key="7">
    <source>
        <dbReference type="Proteomes" id="UP000502823"/>
    </source>
</evidence>
<keyword evidence="7" id="KW-1185">Reference proteome</keyword>
<dbReference type="SMART" id="SM00360">
    <property type="entry name" value="RRM"/>
    <property type="match status" value="1"/>
</dbReference>
<evidence type="ECO:0000256" key="2">
    <source>
        <dbReference type="PROSITE-ProRule" id="PRU00176"/>
    </source>
</evidence>
<dbReference type="SUPFAM" id="SSF54928">
    <property type="entry name" value="RNA-binding domain, RBD"/>
    <property type="match status" value="1"/>
</dbReference>
<reference evidence="7" key="1">
    <citation type="submission" date="2020-01" db="EMBL/GenBank/DDBJ databases">
        <title>Draft genome sequence of the Termite Coptotermes fromosanus.</title>
        <authorList>
            <person name="Itakura S."/>
            <person name="Yosikawa Y."/>
            <person name="Umezawa K."/>
        </authorList>
    </citation>
    <scope>NUCLEOTIDE SEQUENCE [LARGE SCALE GENOMIC DNA]</scope>
</reference>
<organism evidence="6 7">
    <name type="scientific">Coptotermes formosanus</name>
    <name type="common">Formosan subterranean termite</name>
    <dbReference type="NCBI Taxonomy" id="36987"/>
    <lineage>
        <taxon>Eukaryota</taxon>
        <taxon>Metazoa</taxon>
        <taxon>Ecdysozoa</taxon>
        <taxon>Arthropoda</taxon>
        <taxon>Hexapoda</taxon>
        <taxon>Insecta</taxon>
        <taxon>Pterygota</taxon>
        <taxon>Neoptera</taxon>
        <taxon>Polyneoptera</taxon>
        <taxon>Dictyoptera</taxon>
        <taxon>Blattodea</taxon>
        <taxon>Blattoidea</taxon>
        <taxon>Termitoidae</taxon>
        <taxon>Rhinotermitidae</taxon>
        <taxon>Coptotermes</taxon>
    </lineage>
</organism>
<dbReference type="EMBL" id="BLKM01003940">
    <property type="protein sequence ID" value="GFG30084.1"/>
    <property type="molecule type" value="Genomic_DNA"/>
</dbReference>
<dbReference type="AlphaFoldDB" id="A0A6L2PC52"/>
<feature type="compositionally biased region" description="Gly residues" evidence="3">
    <location>
        <begin position="523"/>
        <end position="538"/>
    </location>
</feature>
<evidence type="ECO:0000313" key="6">
    <source>
        <dbReference type="EMBL" id="GFG30084.1"/>
    </source>
</evidence>
<dbReference type="PROSITE" id="PS50102">
    <property type="entry name" value="RRM"/>
    <property type="match status" value="1"/>
</dbReference>
<feature type="compositionally biased region" description="Basic and acidic residues" evidence="3">
    <location>
        <begin position="495"/>
        <end position="504"/>
    </location>
</feature>
<evidence type="ECO:0000259" key="5">
    <source>
        <dbReference type="PROSITE" id="PS50102"/>
    </source>
</evidence>
<keyword evidence="4" id="KW-0812">Transmembrane</keyword>
<feature type="compositionally biased region" description="Basic and acidic residues" evidence="3">
    <location>
        <begin position="464"/>
        <end position="476"/>
    </location>
</feature>
<dbReference type="InterPro" id="IPR012677">
    <property type="entry name" value="Nucleotide-bd_a/b_plait_sf"/>
</dbReference>
<evidence type="ECO:0000256" key="4">
    <source>
        <dbReference type="SAM" id="Phobius"/>
    </source>
</evidence>
<dbReference type="InParanoid" id="A0A6L2PC52"/>
<feature type="compositionally biased region" description="Basic and acidic residues" evidence="3">
    <location>
        <begin position="539"/>
        <end position="573"/>
    </location>
</feature>
<proteinExistence type="predicted"/>
<dbReference type="Proteomes" id="UP000502823">
    <property type="component" value="Unassembled WGS sequence"/>
</dbReference>
<keyword evidence="1 2" id="KW-0694">RNA-binding</keyword>
<dbReference type="GO" id="GO:0003723">
    <property type="term" value="F:RNA binding"/>
    <property type="evidence" value="ECO:0007669"/>
    <property type="project" value="UniProtKB-UniRule"/>
</dbReference>
<gene>
    <name evidence="6" type="ORF">Cfor_09507</name>
</gene>
<feature type="region of interest" description="Disordered" evidence="3">
    <location>
        <begin position="146"/>
        <end position="573"/>
    </location>
</feature>
<evidence type="ECO:0000256" key="1">
    <source>
        <dbReference type="ARBA" id="ARBA00022884"/>
    </source>
</evidence>
<feature type="transmembrane region" description="Helical" evidence="4">
    <location>
        <begin position="592"/>
        <end position="611"/>
    </location>
</feature>
<name>A0A6L2PC52_COPFO</name>
<keyword evidence="4" id="KW-1133">Transmembrane helix</keyword>
<protein>
    <recommendedName>
        <fullName evidence="5">RRM domain-containing protein</fullName>
    </recommendedName>
</protein>
<dbReference type="InterPro" id="IPR000504">
    <property type="entry name" value="RRM_dom"/>
</dbReference>
<feature type="compositionally biased region" description="Basic and acidic residues" evidence="3">
    <location>
        <begin position="352"/>
        <end position="390"/>
    </location>
</feature>
<feature type="compositionally biased region" description="Basic and acidic residues" evidence="3">
    <location>
        <begin position="146"/>
        <end position="278"/>
    </location>
</feature>
<dbReference type="FunCoup" id="A0A6L2PC52">
    <property type="interactions" value="1325"/>
</dbReference>
<dbReference type="InterPro" id="IPR035979">
    <property type="entry name" value="RBD_domain_sf"/>
</dbReference>
<feature type="compositionally biased region" description="Basic and acidic residues" evidence="3">
    <location>
        <begin position="513"/>
        <end position="522"/>
    </location>
</feature>
<evidence type="ECO:0000256" key="3">
    <source>
        <dbReference type="SAM" id="MobiDB-lite"/>
    </source>
</evidence>
<dbReference type="Pfam" id="PF00076">
    <property type="entry name" value="RRM_1"/>
    <property type="match status" value="1"/>
</dbReference>
<accession>A0A6L2PC52</accession>